<evidence type="ECO:0008006" key="3">
    <source>
        <dbReference type="Google" id="ProtNLM"/>
    </source>
</evidence>
<dbReference type="AlphaFoldDB" id="A0A6I8M7M4"/>
<dbReference type="Proteomes" id="UP000419017">
    <property type="component" value="Unassembled WGS sequence"/>
</dbReference>
<organism evidence="1 2">
    <name type="scientific">Oceanivirga miroungae</name>
    <dbReference type="NCBI Taxonomy" id="1130046"/>
    <lineage>
        <taxon>Bacteria</taxon>
        <taxon>Fusobacteriati</taxon>
        <taxon>Fusobacteriota</taxon>
        <taxon>Fusobacteriia</taxon>
        <taxon>Fusobacteriales</taxon>
        <taxon>Leptotrichiaceae</taxon>
        <taxon>Oceanivirga</taxon>
    </lineage>
</organism>
<reference evidence="1 2" key="1">
    <citation type="submission" date="2019-10" db="EMBL/GenBank/DDBJ databases">
        <authorList>
            <person name="Blom J."/>
        </authorList>
    </citation>
    <scope>NUCLEOTIDE SEQUENCE [LARGE SCALE GENOMIC DNA]</scope>
    <source>
        <strain evidence="1 2">ES3154-GLU</strain>
    </source>
</reference>
<dbReference type="InterPro" id="IPR011664">
    <property type="entry name" value="Abi_system_AbiD/AbiF-like"/>
</dbReference>
<dbReference type="EMBL" id="CABWIB010000001">
    <property type="protein sequence ID" value="VWL85898.1"/>
    <property type="molecule type" value="Genomic_DNA"/>
</dbReference>
<name>A0A6I8M7M4_9FUSO</name>
<gene>
    <name evidence="1" type="ORF">OMES3154_01184</name>
</gene>
<accession>A0A6I8M7M4</accession>
<proteinExistence type="predicted"/>
<dbReference type="Pfam" id="PF07751">
    <property type="entry name" value="Abi_2"/>
    <property type="match status" value="1"/>
</dbReference>
<evidence type="ECO:0000313" key="1">
    <source>
        <dbReference type="EMBL" id="VWL85898.1"/>
    </source>
</evidence>
<evidence type="ECO:0000313" key="2">
    <source>
        <dbReference type="Proteomes" id="UP000419017"/>
    </source>
</evidence>
<keyword evidence="2" id="KW-1185">Reference proteome</keyword>
<sequence>MKFDKPFLTFDDQLKRLSSKYNLIVEKKDIKYLSIFSYYNIINGYKDYFMKNEKYDGQTTLTDLVKIHLLDKSFLNIIFKYSTYVEDTFKHRFAYAVSRIDVNYVSQNLYLFDKTLFERRLDIDKRKLNFHNKTLNILLTVINTTKDNPTKYYRENHNHIPAWVLFKQVHFKNTIDWFMDHNKNIKLDVISNYRLLDNSIFLGNRKNKNKNNIESEKIKSFKNALTIIRIFRNKIAHNLKVYNVEIDLNQYKGISYKNKIVDTFLNRCSSISGLYDCIIQILVLLDDEILIKSFINDILILFEYENEKVLEKYLDMYNLPKDFINKLKCIELNFIYHQK</sequence>
<dbReference type="RefSeq" id="WP_156683858.1">
    <property type="nucleotide sequence ID" value="NZ_CABWIB010000001.1"/>
</dbReference>
<protein>
    <recommendedName>
        <fullName evidence="3">Abi-like protein</fullName>
    </recommendedName>
</protein>